<evidence type="ECO:0000313" key="1">
    <source>
        <dbReference type="EMBL" id="MBW6411651.1"/>
    </source>
</evidence>
<sequence length="487" mass="57174">MIEAFKEEIYKTLKPKYESILKDNFNTFFISLSGDIKMLDNIHNKDFIVKNLNRAIKTTKTRWVNKLLKSNNSTLSKEIEFSEYQYKMVLDKTLPLRKYKSYFGVKNSELYKTKLIEKIMDWKRDDNSLLTEFMYLSDLSKVSIRTAFKNDILIIYSRYDKEIEIINNNVTKVPSILGDIPIDTTGRVDLLTKDQKITLDKSNDFSPNSTIDRFIMIGQEEQNELLIQLEQSTYLQIKSGGNPLLVNDLLTQIAFIKAVKYLNRIDVKIIRYYYTHFHKMVLGEPIIKSIHLILKDIGLTDGKKNYEAVEDSIAKLGSIKLSYNIEGTSVNGVFLESKIYTLNGTKIAEVYLGNILKELIIKKSTLEYDESVFNSLSDDSQQLAIWLQKRRYRAEINKKSFNEDIYLNEFSTAIYWNTKNHYRQRDRIKASLEELKNNKIIIKDFTYYNKMFQFNVEYRALSSKEKAKLEVDQDRNYELNTLNDQLI</sequence>
<proteinExistence type="predicted"/>
<name>A0ABS7ASL2_9CLOT</name>
<dbReference type="EMBL" id="JAHXPT010000017">
    <property type="protein sequence ID" value="MBW6411651.1"/>
    <property type="molecule type" value="Genomic_DNA"/>
</dbReference>
<gene>
    <name evidence="1" type="ORF">KYD98_16340</name>
</gene>
<comment type="caution">
    <text evidence="1">The sequence shown here is derived from an EMBL/GenBank/DDBJ whole genome shotgun (WGS) entry which is preliminary data.</text>
</comment>
<organism evidence="1 2">
    <name type="scientific">Clostridium weizhouense</name>
    <dbReference type="NCBI Taxonomy" id="2859781"/>
    <lineage>
        <taxon>Bacteria</taxon>
        <taxon>Bacillati</taxon>
        <taxon>Bacillota</taxon>
        <taxon>Clostridia</taxon>
        <taxon>Eubacteriales</taxon>
        <taxon>Clostridiaceae</taxon>
        <taxon>Clostridium</taxon>
    </lineage>
</organism>
<reference evidence="1 2" key="1">
    <citation type="submission" date="2021-07" db="EMBL/GenBank/DDBJ databases">
        <title>Clostridium weizhouense sp. nov., an anaerobic bacterium isolated from activated sludge of Petroleum wastewater.</title>
        <authorList>
            <person name="Li Q."/>
        </authorList>
    </citation>
    <scope>NUCLEOTIDE SEQUENCE [LARGE SCALE GENOMIC DNA]</scope>
    <source>
        <strain evidence="1 2">YB-6</strain>
    </source>
</reference>
<dbReference type="Proteomes" id="UP001519921">
    <property type="component" value="Unassembled WGS sequence"/>
</dbReference>
<evidence type="ECO:0000313" key="2">
    <source>
        <dbReference type="Proteomes" id="UP001519921"/>
    </source>
</evidence>
<accession>A0ABS7ASL2</accession>
<dbReference type="RefSeq" id="WP_219781118.1">
    <property type="nucleotide sequence ID" value="NZ_JAHXPT010000017.1"/>
</dbReference>
<keyword evidence="2" id="KW-1185">Reference proteome</keyword>
<protein>
    <submittedName>
        <fullName evidence="1">Uncharacterized protein</fullName>
    </submittedName>
</protein>